<dbReference type="AlphaFoldDB" id="A0A7X0NX67"/>
<proteinExistence type="predicted"/>
<accession>A0A7X0NX67</accession>
<reference evidence="2 3" key="1">
    <citation type="submission" date="2020-08" db="EMBL/GenBank/DDBJ databases">
        <title>Sequencing the genomes of 1000 actinobacteria strains.</title>
        <authorList>
            <person name="Klenk H.-P."/>
        </authorList>
    </citation>
    <scope>NUCLEOTIDE SEQUENCE [LARGE SCALE GENOMIC DNA]</scope>
    <source>
        <strain evidence="2 3">DSM 43768</strain>
    </source>
</reference>
<organism evidence="2 3">
    <name type="scientific">Nonomuraea rubra</name>
    <dbReference type="NCBI Taxonomy" id="46180"/>
    <lineage>
        <taxon>Bacteria</taxon>
        <taxon>Bacillati</taxon>
        <taxon>Actinomycetota</taxon>
        <taxon>Actinomycetes</taxon>
        <taxon>Streptosporangiales</taxon>
        <taxon>Streptosporangiaceae</taxon>
        <taxon>Nonomuraea</taxon>
    </lineage>
</organism>
<evidence type="ECO:0000313" key="2">
    <source>
        <dbReference type="EMBL" id="MBB6551288.1"/>
    </source>
</evidence>
<gene>
    <name evidence="2" type="ORF">HD593_006083</name>
</gene>
<sequence length="82" mass="8550">MDAKSGHLCDGADDAFADDEGAALPDAKADLGIGDGMSPDVMDVKAAGEDDPAEVGIQSRPVHDRERSQKSRHPTIQVTPGH</sequence>
<protein>
    <submittedName>
        <fullName evidence="2">Uncharacterized protein</fullName>
    </submittedName>
</protein>
<keyword evidence="3" id="KW-1185">Reference proteome</keyword>
<dbReference type="RefSeq" id="WP_185105393.1">
    <property type="nucleotide sequence ID" value="NZ_BAAAXY010000172.1"/>
</dbReference>
<feature type="region of interest" description="Disordered" evidence="1">
    <location>
        <begin position="26"/>
        <end position="82"/>
    </location>
</feature>
<dbReference type="EMBL" id="JACHMI010000001">
    <property type="protein sequence ID" value="MBB6551288.1"/>
    <property type="molecule type" value="Genomic_DNA"/>
</dbReference>
<evidence type="ECO:0000256" key="1">
    <source>
        <dbReference type="SAM" id="MobiDB-lite"/>
    </source>
</evidence>
<name>A0A7X0NX67_9ACTN</name>
<comment type="caution">
    <text evidence="2">The sequence shown here is derived from an EMBL/GenBank/DDBJ whole genome shotgun (WGS) entry which is preliminary data.</text>
</comment>
<evidence type="ECO:0000313" key="3">
    <source>
        <dbReference type="Proteomes" id="UP000565579"/>
    </source>
</evidence>
<dbReference type="Proteomes" id="UP000565579">
    <property type="component" value="Unassembled WGS sequence"/>
</dbReference>